<dbReference type="Gene3D" id="3.30.70.270">
    <property type="match status" value="1"/>
</dbReference>
<feature type="transmembrane region" description="Helical" evidence="1">
    <location>
        <begin position="50"/>
        <end position="70"/>
    </location>
</feature>
<evidence type="ECO:0000259" key="2">
    <source>
        <dbReference type="PROSITE" id="PS50887"/>
    </source>
</evidence>
<dbReference type="SMART" id="SM00267">
    <property type="entry name" value="GGDEF"/>
    <property type="match status" value="1"/>
</dbReference>
<dbReference type="RefSeq" id="WP_157459960.1">
    <property type="nucleotide sequence ID" value="NZ_WQLB01000020.1"/>
</dbReference>
<dbReference type="PANTHER" id="PTHR45138:SF9">
    <property type="entry name" value="DIGUANYLATE CYCLASE DGCM-RELATED"/>
    <property type="match status" value="1"/>
</dbReference>
<dbReference type="SUPFAM" id="SSF55073">
    <property type="entry name" value="Nucleotide cyclase"/>
    <property type="match status" value="1"/>
</dbReference>
<sequence length="357" mass="38262">MMAAPSPVPPPLQGRVGRVKGWALRLMFVGGGLGALLTLLLPTHQAPDLWAGRALFLLTGLCGLGAAALTWRQPGVLRSERFDTLFMLLGNFCTLTSALGETLLFGSHFAAQVALWPMVFAAGFLSRALLRWQVALSLLTLGLLASTRHLLLPGAERWWLEAVVQAVPVVVTGLTVSFFRRAAEDEAQELLHLGRTDPLTGLLNRRALHAEFEGSLTRVPAGHRVAVVMLDLDHFKAINDRHGHRVGDEVLRCFAGVLRAHADTHDLLVRVGGEEFVWLTAGPTLEGVLHRVEQARAAHTAHPDGRAVTVSAGVAHGEVAEVEGSHLQLLLDRADAALYAAKAAGRNGVQVHGLAAP</sequence>
<reference evidence="3 4" key="1">
    <citation type="submission" date="2019-12" db="EMBL/GenBank/DDBJ databases">
        <title>Deinococcus sp. HMF7620 Genome sequencing and assembly.</title>
        <authorList>
            <person name="Kang H."/>
            <person name="Kim H."/>
            <person name="Joh K."/>
        </authorList>
    </citation>
    <scope>NUCLEOTIDE SEQUENCE [LARGE SCALE GENOMIC DNA]</scope>
    <source>
        <strain evidence="3 4">HMF7620</strain>
    </source>
</reference>
<keyword evidence="1" id="KW-0812">Transmembrane</keyword>
<dbReference type="InterPro" id="IPR000160">
    <property type="entry name" value="GGDEF_dom"/>
</dbReference>
<gene>
    <name evidence="3" type="ORF">GO986_14145</name>
</gene>
<dbReference type="EMBL" id="WQLB01000020">
    <property type="protein sequence ID" value="MVN87899.1"/>
    <property type="molecule type" value="Genomic_DNA"/>
</dbReference>
<feature type="transmembrane region" description="Helical" evidence="1">
    <location>
        <begin position="82"/>
        <end position="99"/>
    </location>
</feature>
<comment type="caution">
    <text evidence="3">The sequence shown here is derived from an EMBL/GenBank/DDBJ whole genome shotgun (WGS) entry which is preliminary data.</text>
</comment>
<dbReference type="InterPro" id="IPR043128">
    <property type="entry name" value="Rev_trsase/Diguanyl_cyclase"/>
</dbReference>
<feature type="domain" description="GGDEF" evidence="2">
    <location>
        <begin position="223"/>
        <end position="354"/>
    </location>
</feature>
<feature type="transmembrane region" description="Helical" evidence="1">
    <location>
        <begin position="22"/>
        <end position="44"/>
    </location>
</feature>
<dbReference type="InterPro" id="IPR050469">
    <property type="entry name" value="Diguanylate_Cyclase"/>
</dbReference>
<dbReference type="InterPro" id="IPR029787">
    <property type="entry name" value="Nucleotide_cyclase"/>
</dbReference>
<dbReference type="PANTHER" id="PTHR45138">
    <property type="entry name" value="REGULATORY COMPONENTS OF SENSORY TRANSDUCTION SYSTEM"/>
    <property type="match status" value="1"/>
</dbReference>
<evidence type="ECO:0000313" key="4">
    <source>
        <dbReference type="Proteomes" id="UP000483286"/>
    </source>
</evidence>
<proteinExistence type="predicted"/>
<keyword evidence="1" id="KW-1133">Transmembrane helix</keyword>
<dbReference type="Pfam" id="PF00990">
    <property type="entry name" value="GGDEF"/>
    <property type="match status" value="1"/>
</dbReference>
<accession>A0A7C9M9U1</accession>
<dbReference type="GO" id="GO:0052621">
    <property type="term" value="F:diguanylate cyclase activity"/>
    <property type="evidence" value="ECO:0007669"/>
    <property type="project" value="TreeGrafter"/>
</dbReference>
<keyword evidence="4" id="KW-1185">Reference proteome</keyword>
<dbReference type="Proteomes" id="UP000483286">
    <property type="component" value="Unassembled WGS sequence"/>
</dbReference>
<dbReference type="AlphaFoldDB" id="A0A7C9M9U1"/>
<name>A0A7C9M9U1_9DEIO</name>
<dbReference type="NCBIfam" id="TIGR00254">
    <property type="entry name" value="GGDEF"/>
    <property type="match status" value="1"/>
</dbReference>
<protein>
    <submittedName>
        <fullName evidence="3">Diguanylate cyclase</fullName>
    </submittedName>
</protein>
<dbReference type="CDD" id="cd01949">
    <property type="entry name" value="GGDEF"/>
    <property type="match status" value="1"/>
</dbReference>
<dbReference type="PROSITE" id="PS50887">
    <property type="entry name" value="GGDEF"/>
    <property type="match status" value="1"/>
</dbReference>
<evidence type="ECO:0000313" key="3">
    <source>
        <dbReference type="EMBL" id="MVN87899.1"/>
    </source>
</evidence>
<organism evidence="3 4">
    <name type="scientific">Deinococcus arboris</name>
    <dbReference type="NCBI Taxonomy" id="2682977"/>
    <lineage>
        <taxon>Bacteria</taxon>
        <taxon>Thermotogati</taxon>
        <taxon>Deinococcota</taxon>
        <taxon>Deinococci</taxon>
        <taxon>Deinococcales</taxon>
        <taxon>Deinococcaceae</taxon>
        <taxon>Deinococcus</taxon>
    </lineage>
</organism>
<dbReference type="FunFam" id="3.30.70.270:FF:000001">
    <property type="entry name" value="Diguanylate cyclase domain protein"/>
    <property type="match status" value="1"/>
</dbReference>
<evidence type="ECO:0000256" key="1">
    <source>
        <dbReference type="SAM" id="Phobius"/>
    </source>
</evidence>
<keyword evidence="1" id="KW-0472">Membrane</keyword>